<dbReference type="Gene3D" id="1.20.1270.60">
    <property type="entry name" value="Arfaptin homology (AH) domain/BAR domain"/>
    <property type="match status" value="1"/>
</dbReference>
<keyword evidence="3" id="KW-0040">ANK repeat</keyword>
<comment type="function">
    <text evidence="3">GTPase-activating protein for the ADP ribosylation factor family.</text>
</comment>
<organism evidence="4 5">
    <name type="scientific">Cryomyces antarcticus</name>
    <dbReference type="NCBI Taxonomy" id="329879"/>
    <lineage>
        <taxon>Eukaryota</taxon>
        <taxon>Fungi</taxon>
        <taxon>Dikarya</taxon>
        <taxon>Ascomycota</taxon>
        <taxon>Pezizomycotina</taxon>
        <taxon>Dothideomycetes</taxon>
        <taxon>Dothideomycetes incertae sedis</taxon>
        <taxon>Cryomyces</taxon>
    </lineage>
</organism>
<proteinExistence type="predicted"/>
<accession>A0ABR0ITF9</accession>
<gene>
    <name evidence="4" type="ORF">LTR16_012656</name>
</gene>
<keyword evidence="5" id="KW-1185">Reference proteome</keyword>
<dbReference type="SUPFAM" id="SSF103657">
    <property type="entry name" value="BAR/IMD domain-like"/>
    <property type="match status" value="1"/>
</dbReference>
<evidence type="ECO:0000256" key="3">
    <source>
        <dbReference type="RuleBase" id="RU369028"/>
    </source>
</evidence>
<dbReference type="PANTHER" id="PTHR23180">
    <property type="entry name" value="CENTAURIN/ARF"/>
    <property type="match status" value="1"/>
</dbReference>
<reference evidence="4 5" key="1">
    <citation type="submission" date="2023-08" db="EMBL/GenBank/DDBJ databases">
        <title>Black Yeasts Isolated from many extreme environments.</title>
        <authorList>
            <person name="Coleine C."/>
            <person name="Stajich J.E."/>
            <person name="Selbmann L."/>
        </authorList>
    </citation>
    <scope>NUCLEOTIDE SEQUENCE [LARGE SCALE GENOMIC DNA]</scope>
    <source>
        <strain evidence="4 5">CCFEE 536</strain>
    </source>
</reference>
<evidence type="ECO:0000256" key="2">
    <source>
        <dbReference type="ARBA" id="ARBA00022833"/>
    </source>
</evidence>
<dbReference type="Proteomes" id="UP001357485">
    <property type="component" value="Unassembled WGS sequence"/>
</dbReference>
<evidence type="ECO:0000256" key="1">
    <source>
        <dbReference type="ARBA" id="ARBA00022723"/>
    </source>
</evidence>
<keyword evidence="3" id="KW-0343">GTPase activation</keyword>
<protein>
    <recommendedName>
        <fullName evidence="3">ADP-ribosylation factor GTPase-activating protein</fullName>
    </recommendedName>
</protein>
<dbReference type="InterPro" id="IPR045258">
    <property type="entry name" value="ACAP1/2/3-like"/>
</dbReference>
<keyword evidence="2 3" id="KW-0862">Zinc</keyword>
<evidence type="ECO:0000313" key="4">
    <source>
        <dbReference type="EMBL" id="KAK5020006.1"/>
    </source>
</evidence>
<feature type="non-terminal residue" evidence="4">
    <location>
        <position position="107"/>
    </location>
</feature>
<sequence>MKEKKREESDTKYQAKRRTFELKRFDYSSFMHDLHGGRKDQEVLSQLTKYADAQAKAFLSTARKVEEMIPQLEALSLEVQVADKEFQLQRTEREEKRRALEKSTKAY</sequence>
<dbReference type="PANTHER" id="PTHR23180:SF160">
    <property type="entry name" value="ADP-RIBOSYLATION FACTOR GTPASE-ACTIVATING PROTEIN EFFECTOR PROTEIN 1"/>
    <property type="match status" value="1"/>
</dbReference>
<dbReference type="InterPro" id="IPR027267">
    <property type="entry name" value="AH/BAR_dom_sf"/>
</dbReference>
<comment type="subcellular location">
    <subcellularLocation>
        <location evidence="3">Cytoplasm</location>
    </subcellularLocation>
</comment>
<keyword evidence="3" id="KW-0677">Repeat</keyword>
<evidence type="ECO:0000313" key="5">
    <source>
        <dbReference type="Proteomes" id="UP001357485"/>
    </source>
</evidence>
<keyword evidence="1 3" id="KW-0479">Metal-binding</keyword>
<keyword evidence="3" id="KW-0863">Zinc-finger</keyword>
<comment type="caution">
    <text evidence="4">The sequence shown here is derived from an EMBL/GenBank/DDBJ whole genome shotgun (WGS) entry which is preliminary data.</text>
</comment>
<keyword evidence="3" id="KW-0963">Cytoplasm</keyword>
<dbReference type="EMBL" id="JAVRRA010029560">
    <property type="protein sequence ID" value="KAK5020006.1"/>
    <property type="molecule type" value="Genomic_DNA"/>
</dbReference>
<name>A0ABR0ITF9_9PEZI</name>